<evidence type="ECO:0000256" key="1">
    <source>
        <dbReference type="SAM" id="Coils"/>
    </source>
</evidence>
<feature type="coiled-coil region" evidence="1">
    <location>
        <begin position="79"/>
        <end position="169"/>
    </location>
</feature>
<name>A0AAD9HCT2_9PEZI</name>
<evidence type="ECO:0000313" key="4">
    <source>
        <dbReference type="Proteomes" id="UP001232148"/>
    </source>
</evidence>
<evidence type="ECO:0000256" key="2">
    <source>
        <dbReference type="SAM" id="MobiDB-lite"/>
    </source>
</evidence>
<accession>A0AAD9HCT2</accession>
<keyword evidence="4" id="KW-1185">Reference proteome</keyword>
<dbReference type="EMBL" id="MU842914">
    <property type="protein sequence ID" value="KAK2026470.1"/>
    <property type="molecule type" value="Genomic_DNA"/>
</dbReference>
<feature type="region of interest" description="Disordered" evidence="2">
    <location>
        <begin position="386"/>
        <end position="421"/>
    </location>
</feature>
<keyword evidence="1" id="KW-0175">Coiled coil</keyword>
<organism evidence="3 4">
    <name type="scientific">Colletotrichum zoysiae</name>
    <dbReference type="NCBI Taxonomy" id="1216348"/>
    <lineage>
        <taxon>Eukaryota</taxon>
        <taxon>Fungi</taxon>
        <taxon>Dikarya</taxon>
        <taxon>Ascomycota</taxon>
        <taxon>Pezizomycotina</taxon>
        <taxon>Sordariomycetes</taxon>
        <taxon>Hypocreomycetidae</taxon>
        <taxon>Glomerellales</taxon>
        <taxon>Glomerellaceae</taxon>
        <taxon>Colletotrichum</taxon>
        <taxon>Colletotrichum graminicola species complex</taxon>
    </lineage>
</organism>
<dbReference type="AlphaFoldDB" id="A0AAD9HCT2"/>
<feature type="region of interest" description="Disordered" evidence="2">
    <location>
        <begin position="453"/>
        <end position="502"/>
    </location>
</feature>
<dbReference type="Proteomes" id="UP001232148">
    <property type="component" value="Unassembled WGS sequence"/>
</dbReference>
<feature type="compositionally biased region" description="Polar residues" evidence="2">
    <location>
        <begin position="410"/>
        <end position="421"/>
    </location>
</feature>
<comment type="caution">
    <text evidence="3">The sequence shown here is derived from an EMBL/GenBank/DDBJ whole genome shotgun (WGS) entry which is preliminary data.</text>
</comment>
<proteinExistence type="predicted"/>
<evidence type="ECO:0000313" key="3">
    <source>
        <dbReference type="EMBL" id="KAK2026470.1"/>
    </source>
</evidence>
<sequence>MASQTEPFQLAESCVKLFQIISADTSFSYLQTIVVENERLRTRTADLQTAYDVNLQTLTGLQRDVAAERGRTAAKNNELEASKSTVAELNKKIEQTEAALKEKESQLTAGAEEISKLQGEFKKKEAENEQLQMALKNACSEVSKVKKAEHEAQEKIKTLRTELDKSETRLSKLDSFAVKLEPEPSGATRNQLDVIFKDSFALMRKYLGNDLANDVLSDSSRWNEVRNHPAVNRNIPVPSSNSPPAKKMRVVASLAILAFALSEHVFQPTYLLDNNELAGLLDYLTTASDFEKDMEAHLRSVLLKLCPSKHESNASERAKKASNDLIRRVGPLLPESKRDEFASALEKICQGAARCWAHVQRLVDRVDPVTRFEMTADMDAWKLMELPGMDGEPSKARGSPSPGGKKNGAQPKTQASGSSSGAVEDVVAVVWPAFILFDEQETLREGLVLKGSQVEEAKKEESSGFRSGARRMTRHNSRRQSTQNGGDAAERKAFLSGGAGGP</sequence>
<feature type="compositionally biased region" description="Basic residues" evidence="2">
    <location>
        <begin position="468"/>
        <end position="478"/>
    </location>
</feature>
<feature type="compositionally biased region" description="Basic and acidic residues" evidence="2">
    <location>
        <begin position="453"/>
        <end position="463"/>
    </location>
</feature>
<protein>
    <recommendedName>
        <fullName evidence="5">MEI5 protein</fullName>
    </recommendedName>
</protein>
<gene>
    <name evidence="3" type="ORF">LX32DRAFT_730114</name>
</gene>
<evidence type="ECO:0008006" key="5">
    <source>
        <dbReference type="Google" id="ProtNLM"/>
    </source>
</evidence>
<reference evidence="3" key="1">
    <citation type="submission" date="2021-06" db="EMBL/GenBank/DDBJ databases">
        <title>Comparative genomics, transcriptomics and evolutionary studies reveal genomic signatures of adaptation to plant cell wall in hemibiotrophic fungi.</title>
        <authorList>
            <consortium name="DOE Joint Genome Institute"/>
            <person name="Baroncelli R."/>
            <person name="Diaz J.F."/>
            <person name="Benocci T."/>
            <person name="Peng M."/>
            <person name="Battaglia E."/>
            <person name="Haridas S."/>
            <person name="Andreopoulos W."/>
            <person name="Labutti K."/>
            <person name="Pangilinan J."/>
            <person name="Floch G.L."/>
            <person name="Makela M.R."/>
            <person name="Henrissat B."/>
            <person name="Grigoriev I.V."/>
            <person name="Crouch J.A."/>
            <person name="De Vries R.P."/>
            <person name="Sukno S.A."/>
            <person name="Thon M.R."/>
        </authorList>
    </citation>
    <scope>NUCLEOTIDE SEQUENCE</scope>
    <source>
        <strain evidence="3">MAFF235873</strain>
    </source>
</reference>
<dbReference type="Gene3D" id="1.10.287.1490">
    <property type="match status" value="1"/>
</dbReference>